<feature type="domain" description="Protein kinase" evidence="1">
    <location>
        <begin position="84"/>
        <end position="201"/>
    </location>
</feature>
<sequence length="201" mass="22607">MTEFIMILPHTVFVIYQYQSIQNNITFFKVSSFNVCGVDKVIEQSVVRHNVQINVLLVNRIILTFLAAKRSGQDNAYLLEKNVQQLCDTTHERPFGTVYQAKDLANGGTVAVKIMTDEADKKGLEEDIKILKTLKSPYIVTFQDAFIWQGATWVCAMLGVCVHVNKKKFWGGFGSSGGAVADILNITKESLKEEQIQVIMR</sequence>
<dbReference type="GO" id="GO:0035556">
    <property type="term" value="P:intracellular signal transduction"/>
    <property type="evidence" value="ECO:0007669"/>
    <property type="project" value="TreeGrafter"/>
</dbReference>
<dbReference type="GO" id="GO:0043408">
    <property type="term" value="P:regulation of MAPK cascade"/>
    <property type="evidence" value="ECO:0007669"/>
    <property type="project" value="TreeGrafter"/>
</dbReference>
<protein>
    <submittedName>
        <fullName evidence="2">Protein serine/threonine kinase</fullName>
    </submittedName>
</protein>
<dbReference type="AlphaFoldDB" id="X6PE79"/>
<name>X6PE79_RETFI</name>
<dbReference type="InterPro" id="IPR011009">
    <property type="entry name" value="Kinase-like_dom_sf"/>
</dbReference>
<dbReference type="OrthoDB" id="248923at2759"/>
<reference evidence="2 3" key="1">
    <citation type="journal article" date="2013" name="Curr. Biol.">
        <title>The Genome of the Foraminiferan Reticulomyxa filosa.</title>
        <authorList>
            <person name="Glockner G."/>
            <person name="Hulsmann N."/>
            <person name="Schleicher M."/>
            <person name="Noegel A.A."/>
            <person name="Eichinger L."/>
            <person name="Gallinger C."/>
            <person name="Pawlowski J."/>
            <person name="Sierra R."/>
            <person name="Euteneuer U."/>
            <person name="Pillet L."/>
            <person name="Moustafa A."/>
            <person name="Platzer M."/>
            <person name="Groth M."/>
            <person name="Szafranski K."/>
            <person name="Schliwa M."/>
        </authorList>
    </citation>
    <scope>NUCLEOTIDE SEQUENCE [LARGE SCALE GENOMIC DNA]</scope>
</reference>
<dbReference type="GO" id="GO:0004672">
    <property type="term" value="F:protein kinase activity"/>
    <property type="evidence" value="ECO:0007669"/>
    <property type="project" value="InterPro"/>
</dbReference>
<dbReference type="Proteomes" id="UP000023152">
    <property type="component" value="Unassembled WGS sequence"/>
</dbReference>
<dbReference type="EMBL" id="ASPP01000586">
    <property type="protein sequence ID" value="ETO36521.1"/>
    <property type="molecule type" value="Genomic_DNA"/>
</dbReference>
<accession>X6PE79</accession>
<dbReference type="Gene3D" id="3.30.200.20">
    <property type="entry name" value="Phosphorylase Kinase, domain 1"/>
    <property type="match status" value="1"/>
</dbReference>
<evidence type="ECO:0000313" key="3">
    <source>
        <dbReference type="Proteomes" id="UP000023152"/>
    </source>
</evidence>
<dbReference type="PROSITE" id="PS50011">
    <property type="entry name" value="PROTEIN_KINASE_DOM"/>
    <property type="match status" value="1"/>
</dbReference>
<dbReference type="PANTHER" id="PTHR48015:SF16">
    <property type="entry name" value="SERINE_THREONINE-PROTEIN KINASE SULU"/>
    <property type="match status" value="1"/>
</dbReference>
<proteinExistence type="predicted"/>
<evidence type="ECO:0000259" key="1">
    <source>
        <dbReference type="PROSITE" id="PS50011"/>
    </source>
</evidence>
<organism evidence="2 3">
    <name type="scientific">Reticulomyxa filosa</name>
    <dbReference type="NCBI Taxonomy" id="46433"/>
    <lineage>
        <taxon>Eukaryota</taxon>
        <taxon>Sar</taxon>
        <taxon>Rhizaria</taxon>
        <taxon>Retaria</taxon>
        <taxon>Foraminifera</taxon>
        <taxon>Monothalamids</taxon>
        <taxon>Reticulomyxidae</taxon>
        <taxon>Reticulomyxa</taxon>
    </lineage>
</organism>
<dbReference type="InterPro" id="IPR000719">
    <property type="entry name" value="Prot_kinase_dom"/>
</dbReference>
<evidence type="ECO:0000313" key="2">
    <source>
        <dbReference type="EMBL" id="ETO36521.1"/>
    </source>
</evidence>
<keyword evidence="2" id="KW-0808">Transferase</keyword>
<dbReference type="InterPro" id="IPR050285">
    <property type="entry name" value="STE20_Ser/Thr_kinase"/>
</dbReference>
<comment type="caution">
    <text evidence="2">The sequence shown here is derived from an EMBL/GenBank/DDBJ whole genome shotgun (WGS) entry which is preliminary data.</text>
</comment>
<keyword evidence="3" id="KW-1185">Reference proteome</keyword>
<dbReference type="GO" id="GO:0005524">
    <property type="term" value="F:ATP binding"/>
    <property type="evidence" value="ECO:0007669"/>
    <property type="project" value="InterPro"/>
</dbReference>
<dbReference type="SUPFAM" id="SSF56112">
    <property type="entry name" value="Protein kinase-like (PK-like)"/>
    <property type="match status" value="1"/>
</dbReference>
<keyword evidence="2" id="KW-0418">Kinase</keyword>
<dbReference type="PANTHER" id="PTHR48015">
    <property type="entry name" value="SERINE/THREONINE-PROTEIN KINASE TAO"/>
    <property type="match status" value="1"/>
</dbReference>
<gene>
    <name evidence="2" type="ORF">RFI_00544</name>
</gene>